<feature type="non-terminal residue" evidence="1">
    <location>
        <position position="56"/>
    </location>
</feature>
<organism evidence="1 2">
    <name type="scientific">Sphaeroforma arctica JP610</name>
    <dbReference type="NCBI Taxonomy" id="667725"/>
    <lineage>
        <taxon>Eukaryota</taxon>
        <taxon>Ichthyosporea</taxon>
        <taxon>Ichthyophonida</taxon>
        <taxon>Sphaeroforma</taxon>
    </lineage>
</organism>
<protein>
    <submittedName>
        <fullName evidence="1">Uncharacterized protein</fullName>
    </submittedName>
</protein>
<dbReference type="GeneID" id="25917734"/>
<dbReference type="EMBL" id="KQ251706">
    <property type="protein sequence ID" value="KNC70247.1"/>
    <property type="molecule type" value="Genomic_DNA"/>
</dbReference>
<dbReference type="RefSeq" id="XP_014144149.1">
    <property type="nucleotide sequence ID" value="XM_014288674.1"/>
</dbReference>
<dbReference type="Proteomes" id="UP000054560">
    <property type="component" value="Unassembled WGS sequence"/>
</dbReference>
<evidence type="ECO:0000313" key="2">
    <source>
        <dbReference type="Proteomes" id="UP000054560"/>
    </source>
</evidence>
<sequence length="56" mass="6309">MSLDDIDVVSTMCQTVRDNDEVDVWLQGDTINELSPFSVLLPKSKKNGRKVDITIE</sequence>
<gene>
    <name evidence="1" type="ORF">SARC_17230</name>
</gene>
<dbReference type="AlphaFoldDB" id="A0A0L0F0L9"/>
<evidence type="ECO:0000313" key="1">
    <source>
        <dbReference type="EMBL" id="KNC70247.1"/>
    </source>
</evidence>
<reference evidence="1 2" key="1">
    <citation type="submission" date="2011-02" db="EMBL/GenBank/DDBJ databases">
        <title>The Genome Sequence of Sphaeroforma arctica JP610.</title>
        <authorList>
            <consortium name="The Broad Institute Genome Sequencing Platform"/>
            <person name="Russ C."/>
            <person name="Cuomo C."/>
            <person name="Young S.K."/>
            <person name="Zeng Q."/>
            <person name="Gargeya S."/>
            <person name="Alvarado L."/>
            <person name="Berlin A."/>
            <person name="Chapman S.B."/>
            <person name="Chen Z."/>
            <person name="Freedman E."/>
            <person name="Gellesch M."/>
            <person name="Goldberg J."/>
            <person name="Griggs A."/>
            <person name="Gujja S."/>
            <person name="Heilman E."/>
            <person name="Heiman D."/>
            <person name="Howarth C."/>
            <person name="Mehta T."/>
            <person name="Neiman D."/>
            <person name="Pearson M."/>
            <person name="Roberts A."/>
            <person name="Saif S."/>
            <person name="Shea T."/>
            <person name="Shenoy N."/>
            <person name="Sisk P."/>
            <person name="Stolte C."/>
            <person name="Sykes S."/>
            <person name="White J."/>
            <person name="Yandava C."/>
            <person name="Burger G."/>
            <person name="Gray M.W."/>
            <person name="Holland P.W.H."/>
            <person name="King N."/>
            <person name="Lang F.B.F."/>
            <person name="Roger A.J."/>
            <person name="Ruiz-Trillo I."/>
            <person name="Haas B."/>
            <person name="Nusbaum C."/>
            <person name="Birren B."/>
        </authorList>
    </citation>
    <scope>NUCLEOTIDE SEQUENCE [LARGE SCALE GENOMIC DNA]</scope>
    <source>
        <strain evidence="1 2">JP610</strain>
    </source>
</reference>
<name>A0A0L0F0L9_9EUKA</name>
<accession>A0A0L0F0L9</accession>
<proteinExistence type="predicted"/>
<keyword evidence="2" id="KW-1185">Reference proteome</keyword>